<feature type="non-terminal residue" evidence="3">
    <location>
        <position position="1"/>
    </location>
</feature>
<reference evidence="3" key="1">
    <citation type="submission" date="2022-08" db="EMBL/GenBank/DDBJ databases">
        <authorList>
            <person name="Gutierrez-Valencia J."/>
        </authorList>
    </citation>
    <scope>NUCLEOTIDE SEQUENCE</scope>
</reference>
<proteinExistence type="predicted"/>
<organism evidence="3 4">
    <name type="scientific">Linum tenue</name>
    <dbReference type="NCBI Taxonomy" id="586396"/>
    <lineage>
        <taxon>Eukaryota</taxon>
        <taxon>Viridiplantae</taxon>
        <taxon>Streptophyta</taxon>
        <taxon>Embryophyta</taxon>
        <taxon>Tracheophyta</taxon>
        <taxon>Spermatophyta</taxon>
        <taxon>Magnoliopsida</taxon>
        <taxon>eudicotyledons</taxon>
        <taxon>Gunneridae</taxon>
        <taxon>Pentapetalae</taxon>
        <taxon>rosids</taxon>
        <taxon>fabids</taxon>
        <taxon>Malpighiales</taxon>
        <taxon>Linaceae</taxon>
        <taxon>Linum</taxon>
    </lineage>
</organism>
<feature type="compositionally biased region" description="Low complexity" evidence="1">
    <location>
        <begin position="1"/>
        <end position="24"/>
    </location>
</feature>
<keyword evidence="2" id="KW-0472">Membrane</keyword>
<name>A0AAV0MCF6_9ROSI</name>
<feature type="transmembrane region" description="Helical" evidence="2">
    <location>
        <begin position="42"/>
        <end position="62"/>
    </location>
</feature>
<evidence type="ECO:0000256" key="1">
    <source>
        <dbReference type="SAM" id="MobiDB-lite"/>
    </source>
</evidence>
<keyword evidence="2" id="KW-0812">Transmembrane</keyword>
<feature type="region of interest" description="Disordered" evidence="1">
    <location>
        <begin position="1"/>
        <end position="39"/>
    </location>
</feature>
<protein>
    <submittedName>
        <fullName evidence="3">Uncharacterized protein</fullName>
    </submittedName>
</protein>
<feature type="compositionally biased region" description="Polar residues" evidence="1">
    <location>
        <begin position="79"/>
        <end position="99"/>
    </location>
</feature>
<accession>A0AAV0MCF6</accession>
<dbReference type="EMBL" id="CAMGYJ010000007">
    <property type="protein sequence ID" value="CAI0443188.1"/>
    <property type="molecule type" value="Genomic_DNA"/>
</dbReference>
<keyword evidence="4" id="KW-1185">Reference proteome</keyword>
<dbReference type="Proteomes" id="UP001154282">
    <property type="component" value="Unassembled WGS sequence"/>
</dbReference>
<evidence type="ECO:0000256" key="2">
    <source>
        <dbReference type="SAM" id="Phobius"/>
    </source>
</evidence>
<comment type="caution">
    <text evidence="3">The sequence shown here is derived from an EMBL/GenBank/DDBJ whole genome shotgun (WGS) entry which is preliminary data.</text>
</comment>
<gene>
    <name evidence="3" type="ORF">LITE_LOCUS27568</name>
</gene>
<sequence>DPNRPPHSLDSSSGLSPSRLSSSLPEKRRPNPSHTKKKNADVTLFFSLSLSFILYAAHPLFLPQKHELAKKKKNKDEQNPSSFNRLQPSPSPSQNRLPISRIQKSNKYLNERCESPSPLSLSFSYILVAARKNKGRFKRRRARRAADG</sequence>
<evidence type="ECO:0000313" key="4">
    <source>
        <dbReference type="Proteomes" id="UP001154282"/>
    </source>
</evidence>
<evidence type="ECO:0000313" key="3">
    <source>
        <dbReference type="EMBL" id="CAI0443188.1"/>
    </source>
</evidence>
<dbReference type="AlphaFoldDB" id="A0AAV0MCF6"/>
<keyword evidence="2" id="KW-1133">Transmembrane helix</keyword>
<feature type="region of interest" description="Disordered" evidence="1">
    <location>
        <begin position="67"/>
        <end position="99"/>
    </location>
</feature>